<name>W0N2I1_PSESX</name>
<evidence type="ECO:0000313" key="2">
    <source>
        <dbReference type="Proteomes" id="UP000019089"/>
    </source>
</evidence>
<accession>W0N2I1</accession>
<proteinExistence type="predicted"/>
<gene>
    <name evidence="1" type="ORF">N018_01240</name>
</gene>
<reference evidence="1 2" key="1">
    <citation type="submission" date="2013-12" db="EMBL/GenBank/DDBJ databases">
        <title>Interactions Between Genome Architecture and Virulence Genes in Pseudomonas syringae, strain CC1557 as a model.</title>
        <authorList>
            <person name="Baltrus D."/>
            <person name="Hockett K."/>
            <person name="Karlsrud E."/>
            <person name="Dougherty K."/>
            <person name="Nishimura M."/>
        </authorList>
    </citation>
    <scope>NUCLEOTIDE SEQUENCE [LARGE SCALE GENOMIC DNA]</scope>
    <source>
        <strain evidence="1 2">CC1557</strain>
    </source>
</reference>
<dbReference type="EMBL" id="CP007014">
    <property type="protein sequence ID" value="AHG43473.1"/>
    <property type="molecule type" value="Genomic_DNA"/>
</dbReference>
<dbReference type="AlphaFoldDB" id="W0N2I1"/>
<sequence length="119" mass="13218">MQFFAGRDVPVLMLCVFCRGQSLLKGFRTTDFDSTIKQLPPYTVLDEELVQISSEVLVHARIIVTVAEVVIEPLNDVIYLEPLALLKPLNVFLMDIGSLSPVLLIGQNFQGLTDDLAKV</sequence>
<evidence type="ECO:0000313" key="1">
    <source>
        <dbReference type="EMBL" id="AHG43473.1"/>
    </source>
</evidence>
<dbReference type="KEGG" id="psyr:N018_01240"/>
<dbReference type="Proteomes" id="UP000019089">
    <property type="component" value="Chromosome"/>
</dbReference>
<protein>
    <submittedName>
        <fullName evidence="1">Uncharacterized protein</fullName>
    </submittedName>
</protein>
<organism evidence="1 2">
    <name type="scientific">Pseudomonas syringae CC1557</name>
    <dbReference type="NCBI Taxonomy" id="1357279"/>
    <lineage>
        <taxon>Bacteria</taxon>
        <taxon>Pseudomonadati</taxon>
        <taxon>Pseudomonadota</taxon>
        <taxon>Gammaproteobacteria</taxon>
        <taxon>Pseudomonadales</taxon>
        <taxon>Pseudomonadaceae</taxon>
        <taxon>Pseudomonas</taxon>
        <taxon>Pseudomonas syringae</taxon>
    </lineage>
</organism>
<dbReference type="HOGENOM" id="CLU_2059390_0_0_6"/>